<dbReference type="InterPro" id="IPR002913">
    <property type="entry name" value="START_lipid-bd_dom"/>
</dbReference>
<dbReference type="PANTHER" id="PTHR19308">
    <property type="entry name" value="PHOSPHATIDYLCHOLINE TRANSFER PROTEIN"/>
    <property type="match status" value="1"/>
</dbReference>
<dbReference type="InterPro" id="IPR023393">
    <property type="entry name" value="START-like_dom_sf"/>
</dbReference>
<evidence type="ECO:0000256" key="1">
    <source>
        <dbReference type="SAM" id="MobiDB-lite"/>
    </source>
</evidence>
<evidence type="ECO:0000259" key="2">
    <source>
        <dbReference type="PROSITE" id="PS50848"/>
    </source>
</evidence>
<keyword evidence="4" id="KW-1185">Reference proteome</keyword>
<dbReference type="EMBL" id="MCGE01000012">
    <property type="protein sequence ID" value="ORZ15877.1"/>
    <property type="molecule type" value="Genomic_DNA"/>
</dbReference>
<feature type="region of interest" description="Disordered" evidence="1">
    <location>
        <begin position="753"/>
        <end position="864"/>
    </location>
</feature>
<evidence type="ECO:0000313" key="4">
    <source>
        <dbReference type="Proteomes" id="UP000193560"/>
    </source>
</evidence>
<name>A0A1X2IG23_9FUNG</name>
<dbReference type="GO" id="GO:0005737">
    <property type="term" value="C:cytoplasm"/>
    <property type="evidence" value="ECO:0007669"/>
    <property type="project" value="UniProtKB-ARBA"/>
</dbReference>
<feature type="domain" description="START" evidence="2">
    <location>
        <begin position="412"/>
        <end position="577"/>
    </location>
</feature>
<dbReference type="AlphaFoldDB" id="A0A1X2IG23"/>
<feature type="compositionally biased region" description="Polar residues" evidence="1">
    <location>
        <begin position="755"/>
        <end position="771"/>
    </location>
</feature>
<dbReference type="SUPFAM" id="SSF55961">
    <property type="entry name" value="Bet v1-like"/>
    <property type="match status" value="2"/>
</dbReference>
<dbReference type="InterPro" id="IPR051213">
    <property type="entry name" value="START_lipid_transfer"/>
</dbReference>
<gene>
    <name evidence="3" type="ORF">BCR42DRAFT_438120</name>
</gene>
<feature type="region of interest" description="Disordered" evidence="1">
    <location>
        <begin position="1"/>
        <end position="35"/>
    </location>
</feature>
<proteinExistence type="predicted"/>
<dbReference type="OrthoDB" id="196858at2759"/>
<evidence type="ECO:0000313" key="3">
    <source>
        <dbReference type="EMBL" id="ORZ15877.1"/>
    </source>
</evidence>
<feature type="region of interest" description="Disordered" evidence="1">
    <location>
        <begin position="340"/>
        <end position="366"/>
    </location>
</feature>
<sequence length="919" mass="102306">MNYSKKPTADNPRQKYTTIFSDDEEDESLTPSSSPWTVIPLLRPHRTSFPPRFIDPLQTSPSYHVHQAEMALFNLKSAVLYDDQDSDSGWKKVLAHKKSGVIIRMKSPPTSSLSSSVLPSSDNNGNNNQKAPMFKGEVIFEGFTPHSIFYVIGMRKLWDQNYEDGNLVENLNETTSLTYEVCKQTSATNVETPKVPRLQHRVRAQVKLMGWVLEPISSGAVPLTKVTFVIQEPVKGWMSGLTKKSMARRPLIVISSVHNYLKAKSERQAAQQEWCGTIKKRPSLMMMGGSSSYQSSCHKNSSSSLFHSQQTLATQTSIPTTNTTTTTCTNNKHITFATAVTGAPPEDTDSPQPILSNGVHKTGAFDDETHHTQSYSLNAPVLQHMYSPHRHLRTRNESIHLLKQLYLTLNDWHLESATKSSSTYTKEHMGVTYSRLDGHIQGDWIPEQLCSLIHSVHVRKHWDECWQQGRIVERFSQKDYLMHWKLAGSTPQDMAVITHIDSEHGGSRIFMVSKSVLDAQIPKQDGYTRTNMALYGWVFTIKSFSTASDRKKPESAPELQVSFIVDASLPWAQKLTNDDKSGLIEPPPSSPPTPPPFCSSTQLTCLTNVQSYLSTQGCPPYIRRVSGKVIMEHFDNDIYQVSWIAKHYPPPSSYRQAASSGEPTTCSSSWYTDIRLDHLMYHQGYDIDITPTQGTRMDIKPNQKTIKVFTTNASMEGATIHIKITHRRNCSPPLPPPLTTTAVSTAKSLTELRKSQSLQNISHRRNVSSPGSDGMHECLSSSLSPARKIPTASSTSASSSTTTTSSSSSSNNNNNNNNNNNTSTSTSTTITNTHSATNNKRSSVAQRPRCVSSSSTSSNHHHHPAALHIPKGYMLIPQPNQNQHLLNLTDDLTFNGQQLVVMLFGMVMSYYMGKLACSC</sequence>
<dbReference type="GO" id="GO:0008289">
    <property type="term" value="F:lipid binding"/>
    <property type="evidence" value="ECO:0007669"/>
    <property type="project" value="InterPro"/>
</dbReference>
<dbReference type="Proteomes" id="UP000193560">
    <property type="component" value="Unassembled WGS sequence"/>
</dbReference>
<comment type="caution">
    <text evidence="3">The sequence shown here is derived from an EMBL/GenBank/DDBJ whole genome shotgun (WGS) entry which is preliminary data.</text>
</comment>
<feature type="compositionally biased region" description="Pro residues" evidence="1">
    <location>
        <begin position="585"/>
        <end position="597"/>
    </location>
</feature>
<feature type="compositionally biased region" description="Low complexity" evidence="1">
    <location>
        <begin position="791"/>
        <end position="839"/>
    </location>
</feature>
<reference evidence="3 4" key="1">
    <citation type="submission" date="2016-07" db="EMBL/GenBank/DDBJ databases">
        <title>Pervasive Adenine N6-methylation of Active Genes in Fungi.</title>
        <authorList>
            <consortium name="DOE Joint Genome Institute"/>
            <person name="Mondo S.J."/>
            <person name="Dannebaum R.O."/>
            <person name="Kuo R.C."/>
            <person name="Labutti K."/>
            <person name="Haridas S."/>
            <person name="Kuo A."/>
            <person name="Salamov A."/>
            <person name="Ahrendt S.R."/>
            <person name="Lipzen A."/>
            <person name="Sullivan W."/>
            <person name="Andreopoulos W.B."/>
            <person name="Clum A."/>
            <person name="Lindquist E."/>
            <person name="Daum C."/>
            <person name="Ramamoorthy G.K."/>
            <person name="Gryganskyi A."/>
            <person name="Culley D."/>
            <person name="Magnuson J.K."/>
            <person name="James T.Y."/>
            <person name="O'Malley M.A."/>
            <person name="Stajich J.E."/>
            <person name="Spatafora J.W."/>
            <person name="Visel A."/>
            <person name="Grigoriev I.V."/>
        </authorList>
    </citation>
    <scope>NUCLEOTIDE SEQUENCE [LARGE SCALE GENOMIC DNA]</scope>
    <source>
        <strain evidence="3 4">NRRL 1336</strain>
    </source>
</reference>
<feature type="region of interest" description="Disordered" evidence="1">
    <location>
        <begin position="577"/>
        <end position="597"/>
    </location>
</feature>
<organism evidence="3 4">
    <name type="scientific">Absidia repens</name>
    <dbReference type="NCBI Taxonomy" id="90262"/>
    <lineage>
        <taxon>Eukaryota</taxon>
        <taxon>Fungi</taxon>
        <taxon>Fungi incertae sedis</taxon>
        <taxon>Mucoromycota</taxon>
        <taxon>Mucoromycotina</taxon>
        <taxon>Mucoromycetes</taxon>
        <taxon>Mucorales</taxon>
        <taxon>Cunninghamellaceae</taxon>
        <taxon>Absidia</taxon>
    </lineage>
</organism>
<dbReference type="PROSITE" id="PS50848">
    <property type="entry name" value="START"/>
    <property type="match status" value="1"/>
</dbReference>
<protein>
    <recommendedName>
        <fullName evidence="2">START domain-containing protein</fullName>
    </recommendedName>
</protein>
<dbReference type="Gene3D" id="3.30.530.20">
    <property type="match status" value="3"/>
</dbReference>
<feature type="region of interest" description="Disordered" evidence="1">
    <location>
        <begin position="105"/>
        <end position="128"/>
    </location>
</feature>
<dbReference type="PANTHER" id="PTHR19308:SF14">
    <property type="entry name" value="START DOMAIN-CONTAINING PROTEIN"/>
    <property type="match status" value="1"/>
</dbReference>
<feature type="compositionally biased region" description="Low complexity" evidence="1">
    <location>
        <begin position="107"/>
        <end position="121"/>
    </location>
</feature>
<dbReference type="STRING" id="90262.A0A1X2IG23"/>
<accession>A0A1X2IG23</accession>